<reference evidence="4 5" key="1">
    <citation type="journal article" date="2018" name="Sci. Rep.">
        <title>Raphidocelis subcapitata (=Pseudokirchneriella subcapitata) provides an insight into genome evolution and environmental adaptations in the Sphaeropleales.</title>
        <authorList>
            <person name="Suzuki S."/>
            <person name="Yamaguchi H."/>
            <person name="Nakajima N."/>
            <person name="Kawachi M."/>
        </authorList>
    </citation>
    <scope>NUCLEOTIDE SEQUENCE [LARGE SCALE GENOMIC DNA]</scope>
    <source>
        <strain evidence="4 5">NIES-35</strain>
    </source>
</reference>
<accession>A0A2V0PFW2</accession>
<evidence type="ECO:0000256" key="1">
    <source>
        <dbReference type="ARBA" id="ARBA00022737"/>
    </source>
</evidence>
<evidence type="ECO:0000259" key="3">
    <source>
        <dbReference type="Pfam" id="PF17830"/>
    </source>
</evidence>
<name>A0A2V0PFW2_9CHLO</name>
<sequence>MRAAAGASGGSRGCCGIPKPPSAAGRAAGACGAAAPHARSVAAAAAAGGAAAARAPLESSSTGSSNSGSIGYGVASSSGRTALPHMPSAAPRGRRRAAAAGPTAPGGDGFTDALNSMVADLRSDPEIAPLFDDPKISAAIREVAADPSALKRYSGDRRVMAVLGRLMERDMPAAQKAAFSSMGTTPRGALASMASDPELVALLAKPNVRQALADAKADPQRGLERWEGDAEVARALDLLEAALGGVVDVEAD</sequence>
<protein>
    <recommendedName>
        <fullName evidence="3">STI1/HOP DP domain-containing protein</fullName>
    </recommendedName>
</protein>
<comment type="caution">
    <text evidence="4">The sequence shown here is derived from an EMBL/GenBank/DDBJ whole genome shotgun (WGS) entry which is preliminary data.</text>
</comment>
<keyword evidence="5" id="KW-1185">Reference proteome</keyword>
<feature type="domain" description="STI1/HOP DP" evidence="3">
    <location>
        <begin position="116"/>
        <end position="167"/>
    </location>
</feature>
<evidence type="ECO:0000313" key="5">
    <source>
        <dbReference type="Proteomes" id="UP000247498"/>
    </source>
</evidence>
<dbReference type="Gene3D" id="1.10.260.100">
    <property type="match status" value="2"/>
</dbReference>
<feature type="region of interest" description="Disordered" evidence="2">
    <location>
        <begin position="76"/>
        <end position="111"/>
    </location>
</feature>
<dbReference type="InParanoid" id="A0A2V0PFW2"/>
<keyword evidence="1" id="KW-0677">Repeat</keyword>
<dbReference type="AlphaFoldDB" id="A0A2V0PFW2"/>
<dbReference type="Pfam" id="PF17830">
    <property type="entry name" value="STI1-HOP_DP"/>
    <property type="match status" value="1"/>
</dbReference>
<proteinExistence type="predicted"/>
<dbReference type="Proteomes" id="UP000247498">
    <property type="component" value="Unassembled WGS sequence"/>
</dbReference>
<dbReference type="EMBL" id="BDRX01000072">
    <property type="protein sequence ID" value="GBF95945.1"/>
    <property type="molecule type" value="Genomic_DNA"/>
</dbReference>
<evidence type="ECO:0000256" key="2">
    <source>
        <dbReference type="SAM" id="MobiDB-lite"/>
    </source>
</evidence>
<dbReference type="OrthoDB" id="10381411at2759"/>
<dbReference type="InterPro" id="IPR041243">
    <property type="entry name" value="STI1/HOP_DP"/>
</dbReference>
<evidence type="ECO:0000313" key="4">
    <source>
        <dbReference type="EMBL" id="GBF95945.1"/>
    </source>
</evidence>
<gene>
    <name evidence="4" type="ORF">Rsub_08068</name>
</gene>
<organism evidence="4 5">
    <name type="scientific">Raphidocelis subcapitata</name>
    <dbReference type="NCBI Taxonomy" id="307507"/>
    <lineage>
        <taxon>Eukaryota</taxon>
        <taxon>Viridiplantae</taxon>
        <taxon>Chlorophyta</taxon>
        <taxon>core chlorophytes</taxon>
        <taxon>Chlorophyceae</taxon>
        <taxon>CS clade</taxon>
        <taxon>Sphaeropleales</taxon>
        <taxon>Selenastraceae</taxon>
        <taxon>Raphidocelis</taxon>
    </lineage>
</organism>
<feature type="region of interest" description="Disordered" evidence="2">
    <location>
        <begin position="1"/>
        <end position="30"/>
    </location>
</feature>